<sequence length="201" mass="22806">MTYIFEKGTSGKHLILLHGTGGDEHSLLDIAHFLAPNSTLLSFRGTVQEDGMNRFFKRNGLNQFDLDSLEKETDKLHEKIKEISEKELIPLSDWLLVGYSNGANIAAHLLLERETELNKGLFFHPMSLGVHQSRSTLEDKTVWLSYGDNDPIVSPASFKELADQFETRQANVTIQLTVTGHQLTMDEIEQAREWTDHLLTK</sequence>
<reference evidence="2 5" key="2">
    <citation type="submission" date="2016-01" db="EMBL/GenBank/DDBJ databases">
        <title>Molecular Mechanisms for transfer of large genomic segments between Enterococcus faecium strains.</title>
        <authorList>
            <person name="Garcia-Solache M.A."/>
            <person name="Lebreton F."/>
            <person name="Mclaughlin R.E."/>
            <person name="Whiteaker J.D."/>
            <person name="Gilmore M.S."/>
            <person name="Rice L.B."/>
        </authorList>
    </citation>
    <scope>NUCLEOTIDE SEQUENCE [LARGE SCALE GENOMIC DNA]</scope>
    <source>
        <strain evidence="2 5">D344RRF x C68</strain>
    </source>
</reference>
<accession>A0A132P2W1</accession>
<evidence type="ECO:0000313" key="6">
    <source>
        <dbReference type="Proteomes" id="UP000224303"/>
    </source>
</evidence>
<comment type="caution">
    <text evidence="2">The sequence shown here is derived from an EMBL/GenBank/DDBJ whole genome shotgun (WGS) entry which is preliminary data.</text>
</comment>
<dbReference type="Proteomes" id="UP000070452">
    <property type="component" value="Unassembled WGS sequence"/>
</dbReference>
<dbReference type="Gene3D" id="3.40.50.1820">
    <property type="entry name" value="alpha/beta hydrolase"/>
    <property type="match status" value="1"/>
</dbReference>
<name>A0A132P2W1_ENTFC</name>
<proteinExistence type="predicted"/>
<dbReference type="EMBL" id="PCGC01000017">
    <property type="protein sequence ID" value="PHL21424.1"/>
    <property type="molecule type" value="Genomic_DNA"/>
</dbReference>
<evidence type="ECO:0000313" key="4">
    <source>
        <dbReference type="EMBL" id="RBS32759.1"/>
    </source>
</evidence>
<dbReference type="Pfam" id="PF02230">
    <property type="entry name" value="Abhydrolase_2"/>
    <property type="match status" value="1"/>
</dbReference>
<evidence type="ECO:0000259" key="1">
    <source>
        <dbReference type="Pfam" id="PF02230"/>
    </source>
</evidence>
<dbReference type="EMBL" id="LRHK01000005">
    <property type="protein sequence ID" value="KWX16660.1"/>
    <property type="molecule type" value="Genomic_DNA"/>
</dbReference>
<dbReference type="SUPFAM" id="SSF53474">
    <property type="entry name" value="alpha/beta-Hydrolases"/>
    <property type="match status" value="1"/>
</dbReference>
<dbReference type="Proteomes" id="UP000253144">
    <property type="component" value="Unassembled WGS sequence"/>
</dbReference>
<evidence type="ECO:0000313" key="3">
    <source>
        <dbReference type="EMBL" id="PHL21424.1"/>
    </source>
</evidence>
<evidence type="ECO:0000313" key="7">
    <source>
        <dbReference type="Proteomes" id="UP000253144"/>
    </source>
</evidence>
<dbReference type="RefSeq" id="WP_002297939.1">
    <property type="nucleotide sequence ID" value="NZ_CAACXZ010000004.1"/>
</dbReference>
<dbReference type="InterPro" id="IPR029058">
    <property type="entry name" value="AB_hydrolase_fold"/>
</dbReference>
<reference evidence="4 7" key="1">
    <citation type="submission" date="2015-06" db="EMBL/GenBank/DDBJ databases">
        <title>The Genome Sequence of Enterococcus faecium 131EA1.</title>
        <authorList>
            <consortium name="The Broad Institute Genomics Platform"/>
            <consortium name="The Broad Institute Genome Sequencing Center for Infectious Disease"/>
            <person name="Earl A.M."/>
            <person name="Van Tyne D."/>
            <person name="Lebreton F."/>
            <person name="Saavedra J.T."/>
            <person name="Gilmore M.S."/>
            <person name="Manson Mcguire A."/>
            <person name="Clock S."/>
            <person name="Crupain M."/>
            <person name="Rangan U."/>
            <person name="Young S."/>
            <person name="Abouelleil A."/>
            <person name="Cao P."/>
            <person name="Chapman S.B."/>
            <person name="Griggs A."/>
            <person name="Priest M."/>
            <person name="Shea T."/>
            <person name="Wortman J."/>
            <person name="Nusbaum C."/>
            <person name="Birren B."/>
        </authorList>
    </citation>
    <scope>NUCLEOTIDE SEQUENCE [LARGE SCALE GENOMIC DNA]</scope>
    <source>
        <strain evidence="4 7">131EA1</strain>
    </source>
</reference>
<gene>
    <name evidence="2" type="ORF">AWT83_14180</name>
    <name evidence="3" type="ORF">CQR37_08720</name>
    <name evidence="4" type="ORF">EB12_01240</name>
</gene>
<feature type="domain" description="Phospholipase/carboxylesterase/thioesterase" evidence="1">
    <location>
        <begin position="12"/>
        <end position="196"/>
    </location>
</feature>
<dbReference type="Proteomes" id="UP000224303">
    <property type="component" value="Unassembled WGS sequence"/>
</dbReference>
<dbReference type="AlphaFoldDB" id="A0A132P2W1"/>
<dbReference type="InterPro" id="IPR003140">
    <property type="entry name" value="PLipase/COase/thioEstase"/>
</dbReference>
<dbReference type="EMBL" id="LEQJ01000006">
    <property type="protein sequence ID" value="RBS32759.1"/>
    <property type="molecule type" value="Genomic_DNA"/>
</dbReference>
<reference evidence="3 6" key="3">
    <citation type="submission" date="2017-10" db="EMBL/GenBank/DDBJ databases">
        <title>Draft genomes of the Enterococcus faecium isolated from human feces before and after Helicobacter pylori eradication therapy.</title>
        <authorList>
            <person name="Prianichniikov N.A."/>
            <person name="Glushchenko O.E."/>
            <person name="Malakhova M.V."/>
        </authorList>
    </citation>
    <scope>NUCLEOTIDE SEQUENCE [LARGE SCALE GENOMIC DNA]</scope>
    <source>
        <strain evidence="3 6">Hp_5-7</strain>
    </source>
</reference>
<organism evidence="2 5">
    <name type="scientific">Enterococcus faecium</name>
    <name type="common">Streptococcus faecium</name>
    <dbReference type="NCBI Taxonomy" id="1352"/>
    <lineage>
        <taxon>Bacteria</taxon>
        <taxon>Bacillati</taxon>
        <taxon>Bacillota</taxon>
        <taxon>Bacilli</taxon>
        <taxon>Lactobacillales</taxon>
        <taxon>Enterococcaceae</taxon>
        <taxon>Enterococcus</taxon>
    </lineage>
</organism>
<evidence type="ECO:0000313" key="5">
    <source>
        <dbReference type="Proteomes" id="UP000070452"/>
    </source>
</evidence>
<evidence type="ECO:0000313" key="2">
    <source>
        <dbReference type="EMBL" id="KWX16660.1"/>
    </source>
</evidence>
<protein>
    <submittedName>
        <fullName evidence="2 4">Phospholipase</fullName>
    </submittedName>
</protein>
<dbReference type="GO" id="GO:0016787">
    <property type="term" value="F:hydrolase activity"/>
    <property type="evidence" value="ECO:0007669"/>
    <property type="project" value="InterPro"/>
</dbReference>